<dbReference type="InterPro" id="IPR013162">
    <property type="entry name" value="CD80_C2-set"/>
</dbReference>
<feature type="domain" description="Ig-like" evidence="7">
    <location>
        <begin position="269"/>
        <end position="363"/>
    </location>
</feature>
<keyword evidence="2 6" id="KW-0812">Transmembrane</keyword>
<dbReference type="InterPro" id="IPR036179">
    <property type="entry name" value="Ig-like_dom_sf"/>
</dbReference>
<dbReference type="GO" id="GO:0016020">
    <property type="term" value="C:membrane"/>
    <property type="evidence" value="ECO:0007669"/>
    <property type="project" value="UniProtKB-SubCell"/>
</dbReference>
<feature type="domain" description="Fibronectin type-III" evidence="8">
    <location>
        <begin position="561"/>
        <end position="671"/>
    </location>
</feature>
<evidence type="ECO:0000256" key="4">
    <source>
        <dbReference type="ARBA" id="ARBA00023136"/>
    </source>
</evidence>
<dbReference type="PROSITE" id="PS50835">
    <property type="entry name" value="IG_LIKE"/>
    <property type="match status" value="4"/>
</dbReference>
<keyword evidence="5" id="KW-1015">Disulfide bond</keyword>
<accession>A0A1Y1LZ11</accession>
<dbReference type="SUPFAM" id="SSF49265">
    <property type="entry name" value="Fibronectin type III"/>
    <property type="match status" value="1"/>
</dbReference>
<feature type="domain" description="Ig-like" evidence="7">
    <location>
        <begin position="368"/>
        <end position="459"/>
    </location>
</feature>
<evidence type="ECO:0000256" key="3">
    <source>
        <dbReference type="ARBA" id="ARBA00022989"/>
    </source>
</evidence>
<feature type="transmembrane region" description="Helical" evidence="6">
    <location>
        <begin position="700"/>
        <end position="725"/>
    </location>
</feature>
<evidence type="ECO:0000256" key="6">
    <source>
        <dbReference type="SAM" id="Phobius"/>
    </source>
</evidence>
<proteinExistence type="predicted"/>
<dbReference type="Pfam" id="PF08205">
    <property type="entry name" value="C2-set_2"/>
    <property type="match status" value="1"/>
</dbReference>
<evidence type="ECO:0000259" key="7">
    <source>
        <dbReference type="PROSITE" id="PS50835"/>
    </source>
</evidence>
<dbReference type="PANTHER" id="PTHR23278">
    <property type="entry name" value="SIDESTEP PROTEIN"/>
    <property type="match status" value="1"/>
</dbReference>
<dbReference type="AlphaFoldDB" id="A0A1Y1LZ11"/>
<dbReference type="SUPFAM" id="SSF48726">
    <property type="entry name" value="Immunoglobulin"/>
    <property type="match status" value="5"/>
</dbReference>
<dbReference type="InterPro" id="IPR007110">
    <property type="entry name" value="Ig-like_dom"/>
</dbReference>
<dbReference type="SMART" id="SM00408">
    <property type="entry name" value="IGc2"/>
    <property type="match status" value="4"/>
</dbReference>
<evidence type="ECO:0000256" key="2">
    <source>
        <dbReference type="ARBA" id="ARBA00022692"/>
    </source>
</evidence>
<dbReference type="InterPro" id="IPR013106">
    <property type="entry name" value="Ig_V-set"/>
</dbReference>
<comment type="subcellular location">
    <subcellularLocation>
        <location evidence="1">Membrane</location>
        <topology evidence="1">Single-pass membrane protein</topology>
    </subcellularLocation>
</comment>
<dbReference type="InterPro" id="IPR013151">
    <property type="entry name" value="Immunoglobulin_dom"/>
</dbReference>
<dbReference type="PANTHER" id="PTHR23278:SF4">
    <property type="entry name" value="SIDESTEP, ISOFORM C"/>
    <property type="match status" value="1"/>
</dbReference>
<dbReference type="SMART" id="SM00060">
    <property type="entry name" value="FN3"/>
    <property type="match status" value="1"/>
</dbReference>
<dbReference type="InterPro" id="IPR036116">
    <property type="entry name" value="FN3_sf"/>
</dbReference>
<dbReference type="EMBL" id="GEZM01048985">
    <property type="protein sequence ID" value="JAV76217.1"/>
    <property type="molecule type" value="Transcribed_RNA"/>
</dbReference>
<dbReference type="Pfam" id="PF00047">
    <property type="entry name" value="ig"/>
    <property type="match status" value="1"/>
</dbReference>
<keyword evidence="3 6" id="KW-1133">Transmembrane helix</keyword>
<dbReference type="PROSITE" id="PS50853">
    <property type="entry name" value="FN3"/>
    <property type="match status" value="1"/>
</dbReference>
<keyword evidence="4 6" id="KW-0472">Membrane</keyword>
<dbReference type="InterPro" id="IPR003599">
    <property type="entry name" value="Ig_sub"/>
</dbReference>
<sequence>MRVEFCKNGIQINECQYILLIGFLLLLDVTFGNDNEAAPESHTLLPAKVVWGVTGKDVELPCDVTPPIPSDSVKMIFWFKDSTGMPLYSLDARGGPLSEASHLAMTDELGSRSYFIIDEEPAKARLRIQKINAEDEGVFRCRVDFINSPTRNFKVNLTLVVQPSQPKVFDVEGKEVKSDAGPFLEGRELFLSCQVNGGRPRPSVSWWHNGTVLDGVIDSSLESYKIVNDLVISRLPRNFYGTYLECKASSSHLAGDIVRKISLKVYLKPNKVKIVSPNDLLSVNKVHTIRCETSGSSPPAKLSWFLGGKPIKSSTLTEEVTDSFTTSLLTLNVEAEDDGKYLVCRADNPRYPGGSTEDRRQIHVAYPPKVAVKSDTGLTSPVKEGANVVFKCETVARPDPHGYNWYHDGHLIQYNNTAGLQPMDNILRMAKVTKSSDGQYSCSAANTEGETYSSPFTLTVQYAPRCAKGFEVMRVGALSHEALTVDCHVDALPEVTRFSWTYNTSKGVLPVQGARIHNENGVSTLHFVPGTADLESLACWATNSVGRQEKPCLFYIIPASSPESPHGCRLRNSTTGGVEVTCVAGNDGGLPQSFVLEVTDIAIPAQPPSVTTLSDQGERSLPLYRVLGEHPTFRLHSLKPDREYQLLVYAVNAKGRSAPPVVLSKVKVEVPVDTVQENGSTVIPIIAGEGSPPTSQSLTLILLVLTAIASLLIVGIISVATILACRKRPPAVTGQSTTRHKPPDDMELSEAGFSEGFQRRSAHYRASLYLQEIDRNSRQATGLPFRFHQIPRAGSIKYQVQT</sequence>
<reference evidence="9" key="1">
    <citation type="journal article" date="2016" name="Sci. Rep.">
        <title>Molecular characterization of firefly nuptial gifts: a multi-omics approach sheds light on postcopulatory sexual selection.</title>
        <authorList>
            <person name="Al-Wathiqui N."/>
            <person name="Fallon T.R."/>
            <person name="South A."/>
            <person name="Weng J.K."/>
            <person name="Lewis S.M."/>
        </authorList>
    </citation>
    <scope>NUCLEOTIDE SEQUENCE</scope>
</reference>
<evidence type="ECO:0008006" key="10">
    <source>
        <dbReference type="Google" id="ProtNLM"/>
    </source>
</evidence>
<dbReference type="InterPro" id="IPR003598">
    <property type="entry name" value="Ig_sub2"/>
</dbReference>
<feature type="domain" description="Ig-like" evidence="7">
    <location>
        <begin position="166"/>
        <end position="262"/>
    </location>
</feature>
<dbReference type="Pfam" id="PF13927">
    <property type="entry name" value="Ig_3"/>
    <property type="match status" value="1"/>
</dbReference>
<dbReference type="InterPro" id="IPR013783">
    <property type="entry name" value="Ig-like_fold"/>
</dbReference>
<dbReference type="Gene3D" id="2.60.40.10">
    <property type="entry name" value="Immunoglobulins"/>
    <property type="match status" value="6"/>
</dbReference>
<evidence type="ECO:0000313" key="9">
    <source>
        <dbReference type="EMBL" id="JAV76217.1"/>
    </source>
</evidence>
<dbReference type="CDD" id="cd00063">
    <property type="entry name" value="FN3"/>
    <property type="match status" value="1"/>
</dbReference>
<protein>
    <recommendedName>
        <fullName evidence="10">Nephrin</fullName>
    </recommendedName>
</protein>
<dbReference type="InterPro" id="IPR003961">
    <property type="entry name" value="FN3_dom"/>
</dbReference>
<name>A0A1Y1LZ11_PHOPY</name>
<dbReference type="Pfam" id="PF07686">
    <property type="entry name" value="V-set"/>
    <property type="match status" value="1"/>
</dbReference>
<evidence type="ECO:0000256" key="5">
    <source>
        <dbReference type="ARBA" id="ARBA00023157"/>
    </source>
</evidence>
<feature type="domain" description="Ig-like" evidence="7">
    <location>
        <begin position="39"/>
        <end position="158"/>
    </location>
</feature>
<organism evidence="9">
    <name type="scientific">Photinus pyralis</name>
    <name type="common">Common eastern firefly</name>
    <name type="synonym">Lampyris pyralis</name>
    <dbReference type="NCBI Taxonomy" id="7054"/>
    <lineage>
        <taxon>Eukaryota</taxon>
        <taxon>Metazoa</taxon>
        <taxon>Ecdysozoa</taxon>
        <taxon>Arthropoda</taxon>
        <taxon>Hexapoda</taxon>
        <taxon>Insecta</taxon>
        <taxon>Pterygota</taxon>
        <taxon>Neoptera</taxon>
        <taxon>Endopterygota</taxon>
        <taxon>Coleoptera</taxon>
        <taxon>Polyphaga</taxon>
        <taxon>Elateriformia</taxon>
        <taxon>Elateroidea</taxon>
        <taxon>Lampyridae</taxon>
        <taxon>Lampyrinae</taxon>
        <taxon>Photinus</taxon>
    </lineage>
</organism>
<evidence type="ECO:0000259" key="8">
    <source>
        <dbReference type="PROSITE" id="PS50853"/>
    </source>
</evidence>
<evidence type="ECO:0000256" key="1">
    <source>
        <dbReference type="ARBA" id="ARBA00004167"/>
    </source>
</evidence>
<dbReference type="SMART" id="SM00409">
    <property type="entry name" value="IG"/>
    <property type="match status" value="4"/>
</dbReference>